<dbReference type="EMBL" id="LAZR01049606">
    <property type="protein sequence ID" value="KKK89264.1"/>
    <property type="molecule type" value="Genomic_DNA"/>
</dbReference>
<accession>A0A0F9BF39</accession>
<proteinExistence type="predicted"/>
<reference evidence="1" key="1">
    <citation type="journal article" date="2015" name="Nature">
        <title>Complex archaea that bridge the gap between prokaryotes and eukaryotes.</title>
        <authorList>
            <person name="Spang A."/>
            <person name="Saw J.H."/>
            <person name="Jorgensen S.L."/>
            <person name="Zaremba-Niedzwiedzka K."/>
            <person name="Martijn J."/>
            <person name="Lind A.E."/>
            <person name="van Eijk R."/>
            <person name="Schleper C."/>
            <person name="Guy L."/>
            <person name="Ettema T.J."/>
        </authorList>
    </citation>
    <scope>NUCLEOTIDE SEQUENCE</scope>
</reference>
<sequence>YLLLDNIDTFQKFIDQRARTLIKNYFILRYAISY</sequence>
<gene>
    <name evidence="1" type="ORF">LCGC14_2734820</name>
</gene>
<organism evidence="1">
    <name type="scientific">marine sediment metagenome</name>
    <dbReference type="NCBI Taxonomy" id="412755"/>
    <lineage>
        <taxon>unclassified sequences</taxon>
        <taxon>metagenomes</taxon>
        <taxon>ecological metagenomes</taxon>
    </lineage>
</organism>
<comment type="caution">
    <text evidence="1">The sequence shown here is derived from an EMBL/GenBank/DDBJ whole genome shotgun (WGS) entry which is preliminary data.</text>
</comment>
<feature type="non-terminal residue" evidence="1">
    <location>
        <position position="1"/>
    </location>
</feature>
<dbReference type="AlphaFoldDB" id="A0A0F9BF39"/>
<name>A0A0F9BF39_9ZZZZ</name>
<evidence type="ECO:0000313" key="1">
    <source>
        <dbReference type="EMBL" id="KKK89264.1"/>
    </source>
</evidence>
<protein>
    <submittedName>
        <fullName evidence="1">Uncharacterized protein</fullName>
    </submittedName>
</protein>